<evidence type="ECO:0008006" key="3">
    <source>
        <dbReference type="Google" id="ProtNLM"/>
    </source>
</evidence>
<sequence length="269" mass="30745">MLASSGGSLIIYQAYDNLCAMTGRKAHFLKEKQIPSVWVFDDVFLALRWLLEEINMTWAHLEKKRTRLRTYTKSLEELCKQCMETASLASSDVAGDRVRIQRAEMTEQDVKALRARAEAAKQRAEALQISLRVAPNGYHRFAGVPSMPPKEQPLSQEDIKKLIDQRVADAIEAIATKQKPAWITTQWIGSYVRELRWEGDYDESSNQQTNKRYKMIRAYAVEPSNKKEYAGTLPLCNKCKFHHPGPYAAKMEIASELVTVGFSFHNHIH</sequence>
<evidence type="ECO:0000256" key="1">
    <source>
        <dbReference type="SAM" id="Coils"/>
    </source>
</evidence>
<protein>
    <recommendedName>
        <fullName evidence="3">Reverse transcriptase domain-containing protein</fullName>
    </recommendedName>
</protein>
<evidence type="ECO:0000313" key="2">
    <source>
        <dbReference type="EMBL" id="GEU73046.1"/>
    </source>
</evidence>
<name>A0A6L2MGD4_TANCI</name>
<gene>
    <name evidence="2" type="ORF">Tci_045024</name>
</gene>
<feature type="coiled-coil region" evidence="1">
    <location>
        <begin position="61"/>
        <end position="130"/>
    </location>
</feature>
<accession>A0A6L2MGD4</accession>
<dbReference type="EMBL" id="BKCJ010006614">
    <property type="protein sequence ID" value="GEU73046.1"/>
    <property type="molecule type" value="Genomic_DNA"/>
</dbReference>
<keyword evidence="1" id="KW-0175">Coiled coil</keyword>
<comment type="caution">
    <text evidence="2">The sequence shown here is derived from an EMBL/GenBank/DDBJ whole genome shotgun (WGS) entry which is preliminary data.</text>
</comment>
<dbReference type="AlphaFoldDB" id="A0A6L2MGD4"/>
<proteinExistence type="predicted"/>
<organism evidence="2">
    <name type="scientific">Tanacetum cinerariifolium</name>
    <name type="common">Dalmatian daisy</name>
    <name type="synonym">Chrysanthemum cinerariifolium</name>
    <dbReference type="NCBI Taxonomy" id="118510"/>
    <lineage>
        <taxon>Eukaryota</taxon>
        <taxon>Viridiplantae</taxon>
        <taxon>Streptophyta</taxon>
        <taxon>Embryophyta</taxon>
        <taxon>Tracheophyta</taxon>
        <taxon>Spermatophyta</taxon>
        <taxon>Magnoliopsida</taxon>
        <taxon>eudicotyledons</taxon>
        <taxon>Gunneridae</taxon>
        <taxon>Pentapetalae</taxon>
        <taxon>asterids</taxon>
        <taxon>campanulids</taxon>
        <taxon>Asterales</taxon>
        <taxon>Asteraceae</taxon>
        <taxon>Asteroideae</taxon>
        <taxon>Anthemideae</taxon>
        <taxon>Anthemidinae</taxon>
        <taxon>Tanacetum</taxon>
    </lineage>
</organism>
<reference evidence="2" key="1">
    <citation type="journal article" date="2019" name="Sci. Rep.">
        <title>Draft genome of Tanacetum cinerariifolium, the natural source of mosquito coil.</title>
        <authorList>
            <person name="Yamashiro T."/>
            <person name="Shiraishi A."/>
            <person name="Satake H."/>
            <person name="Nakayama K."/>
        </authorList>
    </citation>
    <scope>NUCLEOTIDE SEQUENCE</scope>
</reference>